<dbReference type="AlphaFoldDB" id="A0A6J5WTF9"/>
<dbReference type="Pfam" id="PF08030">
    <property type="entry name" value="NAD_binding_6"/>
    <property type="match status" value="1"/>
</dbReference>
<feature type="domain" description="FAD-binding FR-type" evidence="5">
    <location>
        <begin position="290"/>
        <end position="409"/>
    </location>
</feature>
<keyword evidence="4" id="KW-1133">Transmembrane helix</keyword>
<dbReference type="InterPro" id="IPR017938">
    <property type="entry name" value="Riboflavin_synthase-like_b-brl"/>
</dbReference>
<dbReference type="InterPro" id="IPR050369">
    <property type="entry name" value="RBOH/FRE"/>
</dbReference>
<keyword evidence="3" id="KW-0560">Oxidoreductase</keyword>
<feature type="transmembrane region" description="Helical" evidence="4">
    <location>
        <begin position="203"/>
        <end position="227"/>
    </location>
</feature>
<keyword evidence="2" id="KW-0274">FAD</keyword>
<dbReference type="PANTHER" id="PTHR11972:SF155">
    <property type="entry name" value="FERRIC REDUCTION OXIDASE 8, MITOCHONDRIAL"/>
    <property type="match status" value="1"/>
</dbReference>
<dbReference type="InterPro" id="IPR017927">
    <property type="entry name" value="FAD-bd_FR_type"/>
</dbReference>
<evidence type="ECO:0000313" key="7">
    <source>
        <dbReference type="Proteomes" id="UP000507245"/>
    </source>
</evidence>
<dbReference type="EMBL" id="CAEKKB010000003">
    <property type="protein sequence ID" value="CAB4305066.1"/>
    <property type="molecule type" value="Genomic_DNA"/>
</dbReference>
<evidence type="ECO:0000256" key="2">
    <source>
        <dbReference type="ARBA" id="ARBA00022827"/>
    </source>
</evidence>
<dbReference type="Proteomes" id="UP000507245">
    <property type="component" value="Unassembled WGS sequence"/>
</dbReference>
<keyword evidence="4" id="KW-0812">Transmembrane</keyword>
<proteinExistence type="predicted"/>
<feature type="transmembrane region" description="Helical" evidence="4">
    <location>
        <begin position="141"/>
        <end position="171"/>
    </location>
</feature>
<dbReference type="OrthoDB" id="167398at2759"/>
<dbReference type="Pfam" id="PF08022">
    <property type="entry name" value="FAD_binding_8"/>
    <property type="match status" value="1"/>
</dbReference>
<dbReference type="Gene3D" id="3.40.50.80">
    <property type="entry name" value="Nucleotide-binding domain of ferredoxin-NADP reductase (FNR) module"/>
    <property type="match status" value="1"/>
</dbReference>
<gene>
    <name evidence="6" type="ORF">ORAREDHAP_LOCUS22929</name>
</gene>
<feature type="transmembrane region" description="Helical" evidence="4">
    <location>
        <begin position="239"/>
        <end position="261"/>
    </location>
</feature>
<keyword evidence="4" id="KW-0472">Membrane</keyword>
<evidence type="ECO:0000256" key="3">
    <source>
        <dbReference type="ARBA" id="ARBA00023002"/>
    </source>
</evidence>
<dbReference type="PANTHER" id="PTHR11972">
    <property type="entry name" value="NADPH OXIDASE"/>
    <property type="match status" value="1"/>
</dbReference>
<dbReference type="SUPFAM" id="SSF63380">
    <property type="entry name" value="Riboflavin synthase domain-like"/>
    <property type="match status" value="1"/>
</dbReference>
<evidence type="ECO:0000259" key="5">
    <source>
        <dbReference type="PROSITE" id="PS51384"/>
    </source>
</evidence>
<dbReference type="InterPro" id="IPR013121">
    <property type="entry name" value="Fe_red_NAD-bd_6"/>
</dbReference>
<evidence type="ECO:0000313" key="6">
    <source>
        <dbReference type="EMBL" id="CAB4305066.1"/>
    </source>
</evidence>
<keyword evidence="1" id="KW-0285">Flavoprotein</keyword>
<dbReference type="SUPFAM" id="SSF52343">
    <property type="entry name" value="Ferredoxin reductase-like, C-terminal NADP-linked domain"/>
    <property type="match status" value="1"/>
</dbReference>
<evidence type="ECO:0000256" key="1">
    <source>
        <dbReference type="ARBA" id="ARBA00022630"/>
    </source>
</evidence>
<dbReference type="GO" id="GO:0005886">
    <property type="term" value="C:plasma membrane"/>
    <property type="evidence" value="ECO:0007669"/>
    <property type="project" value="TreeGrafter"/>
</dbReference>
<protein>
    <recommendedName>
        <fullName evidence="5">FAD-binding FR-type domain-containing protein</fullName>
    </recommendedName>
</protein>
<organism evidence="6 7">
    <name type="scientific">Prunus armeniaca</name>
    <name type="common">Apricot</name>
    <name type="synonym">Armeniaca vulgaris</name>
    <dbReference type="NCBI Taxonomy" id="36596"/>
    <lineage>
        <taxon>Eukaryota</taxon>
        <taxon>Viridiplantae</taxon>
        <taxon>Streptophyta</taxon>
        <taxon>Embryophyta</taxon>
        <taxon>Tracheophyta</taxon>
        <taxon>Spermatophyta</taxon>
        <taxon>Magnoliopsida</taxon>
        <taxon>eudicotyledons</taxon>
        <taxon>Gunneridae</taxon>
        <taxon>Pentapetalae</taxon>
        <taxon>rosids</taxon>
        <taxon>fabids</taxon>
        <taxon>Rosales</taxon>
        <taxon>Rosaceae</taxon>
        <taxon>Amygdaloideae</taxon>
        <taxon>Amygdaleae</taxon>
        <taxon>Prunus</taxon>
    </lineage>
</organism>
<dbReference type="InterPro" id="IPR000778">
    <property type="entry name" value="Cyt_b245_heavy_chain"/>
</dbReference>
<accession>A0A6J5WTF9</accession>
<dbReference type="GO" id="GO:0000293">
    <property type="term" value="F:ferric-chelate reductase activity"/>
    <property type="evidence" value="ECO:0007669"/>
    <property type="project" value="TreeGrafter"/>
</dbReference>
<dbReference type="CDD" id="cd06186">
    <property type="entry name" value="NOX_Duox_like_FAD_NADP"/>
    <property type="match status" value="1"/>
</dbReference>
<dbReference type="SFLD" id="SFLDS00052">
    <property type="entry name" value="Ferric_Reductase_Domain"/>
    <property type="match status" value="1"/>
</dbReference>
<evidence type="ECO:0000256" key="4">
    <source>
        <dbReference type="SAM" id="Phobius"/>
    </source>
</evidence>
<keyword evidence="7" id="KW-1185">Reference proteome</keyword>
<reference evidence="7" key="1">
    <citation type="journal article" date="2020" name="Genome Biol.">
        <title>Gamete binning: chromosome-level and haplotype-resolved genome assembly enabled by high-throughput single-cell sequencing of gamete genomes.</title>
        <authorList>
            <person name="Campoy J.A."/>
            <person name="Sun H."/>
            <person name="Goel M."/>
            <person name="Jiao W.-B."/>
            <person name="Folz-Donahue K."/>
            <person name="Wang N."/>
            <person name="Rubio M."/>
            <person name="Liu C."/>
            <person name="Kukat C."/>
            <person name="Ruiz D."/>
            <person name="Huettel B."/>
            <person name="Schneeberger K."/>
        </authorList>
    </citation>
    <scope>NUCLEOTIDE SEQUENCE [LARGE SCALE GENOMIC DNA]</scope>
    <source>
        <strain evidence="7">cv. Rojo Pasion</strain>
    </source>
</reference>
<name>A0A6J5WTF9_PRUAR</name>
<dbReference type="InterPro" id="IPR013112">
    <property type="entry name" value="FAD-bd_8"/>
</dbReference>
<dbReference type="PRINTS" id="PR00466">
    <property type="entry name" value="GP91PHOX"/>
</dbReference>
<dbReference type="PROSITE" id="PS51384">
    <property type="entry name" value="FAD_FR"/>
    <property type="match status" value="1"/>
</dbReference>
<feature type="transmembrane region" description="Helical" evidence="4">
    <location>
        <begin position="93"/>
        <end position="120"/>
    </location>
</feature>
<dbReference type="InterPro" id="IPR039261">
    <property type="entry name" value="FNR_nucleotide-bd"/>
</dbReference>
<sequence>MIGNFPASKLYQDLHPFPRIEVKLKLQRKVSLFRHHTGEHQFQARKWNTSTWELYALIREYLSLITWLFTWSYHQLWTRKWKAAEDKARATLFGYYGLNFAVYTFPPIALAIIGSFFLNLKPRESIRSGKGWKLTAGFSNPLVVNTFLGVLSTLEILAVFLFILFLAWNFYARISNDFKNLKPAKSLMLNSWQLKYLKVETRFGLLAEVCLAFLLFPILRGLALFRLLGIQFEASVRHYLWLGTAMIFFATFHGASTLFIWGGQPLYPGGVTAMGMAENRADIPCRGDLSGHRLLLIIQSRRETCILSARIFPSKAIELILPKDPGPKYTPTSIIFVKVPSISKYEWHSFSITSSSRVDDNTISIMIKSEGSWTSSLSHMIQTRQESDGDRTKYIPIAVEGPYGTVSMDFLRYDSLLVVSGGIGITPVLSIIQELSSSQNRGINKFLPRMQLIYVVKKSQDICLLNSISPLIFGQPAEKCLLKVKVFVTQEEQSDATHLCRPCYKMEKAKETDSSYPPKTKQSFRKKGQHKQVMLLRNMKSILEAGLTLKFPDETGGSDIGVLVYGPETMKESVALICQKKCGAKKQNKK</sequence>